<protein>
    <recommendedName>
        <fullName evidence="3">HicA toxin of toxin-antitoxin</fullName>
    </recommendedName>
</protein>
<dbReference type="OrthoDB" id="361893at2"/>
<accession>A0A1M6H3K2</accession>
<name>A0A1M6H3K2_9FIRM</name>
<dbReference type="Proteomes" id="UP000184529">
    <property type="component" value="Unassembled WGS sequence"/>
</dbReference>
<proteinExistence type="predicted"/>
<reference evidence="2" key="1">
    <citation type="submission" date="2016-11" db="EMBL/GenBank/DDBJ databases">
        <authorList>
            <person name="Varghese N."/>
            <person name="Submissions S."/>
        </authorList>
    </citation>
    <scope>NUCLEOTIDE SEQUENCE [LARGE SCALE GENOMIC DNA]</scope>
    <source>
        <strain evidence="2">DSM 16057</strain>
    </source>
</reference>
<dbReference type="RefSeq" id="WP_072869180.1">
    <property type="nucleotide sequence ID" value="NZ_FQZM01000021.1"/>
</dbReference>
<gene>
    <name evidence="1" type="ORF">SAMN02745219_01911</name>
</gene>
<organism evidence="1 2">
    <name type="scientific">Desulfofundulus thermosubterraneus DSM 16057</name>
    <dbReference type="NCBI Taxonomy" id="1121432"/>
    <lineage>
        <taxon>Bacteria</taxon>
        <taxon>Bacillati</taxon>
        <taxon>Bacillota</taxon>
        <taxon>Clostridia</taxon>
        <taxon>Eubacteriales</taxon>
        <taxon>Peptococcaceae</taxon>
        <taxon>Desulfofundulus</taxon>
    </lineage>
</organism>
<dbReference type="AlphaFoldDB" id="A0A1M6H3K2"/>
<sequence length="84" mass="9837">MGRLEKLLERIKRNPRTVRFEELDTILCRAGFVRSQPRGGSSHYIYRKGPYKLVVPYRQPYILQAYVTRAIKLLEGAEKNGEEL</sequence>
<evidence type="ECO:0000313" key="2">
    <source>
        <dbReference type="Proteomes" id="UP000184529"/>
    </source>
</evidence>
<evidence type="ECO:0000313" key="1">
    <source>
        <dbReference type="EMBL" id="SHJ16765.1"/>
    </source>
</evidence>
<keyword evidence="2" id="KW-1185">Reference proteome</keyword>
<evidence type="ECO:0008006" key="3">
    <source>
        <dbReference type="Google" id="ProtNLM"/>
    </source>
</evidence>
<dbReference type="EMBL" id="FQZM01000021">
    <property type="protein sequence ID" value="SHJ16765.1"/>
    <property type="molecule type" value="Genomic_DNA"/>
</dbReference>
<dbReference type="STRING" id="1121432.SAMN02745219_01911"/>